<dbReference type="EMBL" id="KZ679685">
    <property type="protein sequence ID" value="PTB51574.1"/>
    <property type="molecule type" value="Genomic_DNA"/>
</dbReference>
<evidence type="ECO:0000313" key="1">
    <source>
        <dbReference type="EMBL" id="PTB51574.1"/>
    </source>
</evidence>
<dbReference type="GeneID" id="36622139"/>
<evidence type="ECO:0000313" key="2">
    <source>
        <dbReference type="Proteomes" id="UP000241690"/>
    </source>
</evidence>
<keyword evidence="2" id="KW-1185">Reference proteome</keyword>
<dbReference type="AlphaFoldDB" id="A0A2T4A3E9"/>
<organism evidence="1 2">
    <name type="scientific">Trichoderma harzianum CBS 226.95</name>
    <dbReference type="NCBI Taxonomy" id="983964"/>
    <lineage>
        <taxon>Eukaryota</taxon>
        <taxon>Fungi</taxon>
        <taxon>Dikarya</taxon>
        <taxon>Ascomycota</taxon>
        <taxon>Pezizomycotina</taxon>
        <taxon>Sordariomycetes</taxon>
        <taxon>Hypocreomycetidae</taxon>
        <taxon>Hypocreales</taxon>
        <taxon>Hypocreaceae</taxon>
        <taxon>Trichoderma</taxon>
    </lineage>
</organism>
<reference evidence="1 2" key="1">
    <citation type="submission" date="2016-07" db="EMBL/GenBank/DDBJ databases">
        <title>Multiple horizontal gene transfer events from other fungi enriched the ability of initially mycotrophic Trichoderma (Ascomycota) to feed on dead plant biomass.</title>
        <authorList>
            <consortium name="DOE Joint Genome Institute"/>
            <person name="Aerts A."/>
            <person name="Atanasova L."/>
            <person name="Chenthamara K."/>
            <person name="Zhang J."/>
            <person name="Grujic M."/>
            <person name="Henrissat B."/>
            <person name="Kuo A."/>
            <person name="Salamov A."/>
            <person name="Lipzen A."/>
            <person name="Labutti K."/>
            <person name="Barry K."/>
            <person name="Miao Y."/>
            <person name="Rahimi M.J."/>
            <person name="Shen Q."/>
            <person name="Grigoriev I.V."/>
            <person name="Kubicek C.P."/>
            <person name="Druzhinina I.S."/>
        </authorList>
    </citation>
    <scope>NUCLEOTIDE SEQUENCE [LARGE SCALE GENOMIC DNA]</scope>
    <source>
        <strain evidence="1 2">CBS 226.95</strain>
    </source>
</reference>
<name>A0A2T4A3E9_TRIHA</name>
<dbReference type="Proteomes" id="UP000241690">
    <property type="component" value="Unassembled WGS sequence"/>
</dbReference>
<accession>A0A2T4A3E9</accession>
<proteinExistence type="predicted"/>
<gene>
    <name evidence="1" type="ORF">M431DRAFT_222606</name>
</gene>
<dbReference type="RefSeq" id="XP_024771251.1">
    <property type="nucleotide sequence ID" value="XM_024913577.1"/>
</dbReference>
<protein>
    <submittedName>
        <fullName evidence="1">Uncharacterized protein</fullName>
    </submittedName>
</protein>
<sequence>MLATASGLLVHRPVGSVVPRHGNRDRIVAIRGAHWPDLQAASLQCPSWAIREPGGAGTAQVPPKVAWHCLCTLSQSRVHAGTLSVFTPRPQAKMGCCAVPALAFSSISRYDVIRYQYEQQANPSAVTSPLLSSPLLYIPPPCHHELQSTTR</sequence>